<evidence type="ECO:0000256" key="3">
    <source>
        <dbReference type="ARBA" id="ARBA00023134"/>
    </source>
</evidence>
<accession>A0A085MKS7</accession>
<dbReference type="NCBIfam" id="TIGR00231">
    <property type="entry name" value="small_GTP"/>
    <property type="match status" value="1"/>
</dbReference>
<dbReference type="AlphaFoldDB" id="A0A085MKS7"/>
<proteinExistence type="predicted"/>
<gene>
    <name evidence="5" type="ORF">M513_01493</name>
    <name evidence="6" type="ORF">M514_01493</name>
</gene>
<dbReference type="PANTHER" id="PTHR47977">
    <property type="entry name" value="RAS-RELATED PROTEIN RAB"/>
    <property type="match status" value="1"/>
</dbReference>
<dbReference type="Gene3D" id="3.40.50.300">
    <property type="entry name" value="P-loop containing nucleotide triphosphate hydrolases"/>
    <property type="match status" value="1"/>
</dbReference>
<dbReference type="SMART" id="SM00173">
    <property type="entry name" value="RAS"/>
    <property type="match status" value="1"/>
</dbReference>
<name>A0A085MKS7_9BILA</name>
<dbReference type="InterPro" id="IPR050227">
    <property type="entry name" value="Rab"/>
</dbReference>
<dbReference type="SMART" id="SM00175">
    <property type="entry name" value="RAB"/>
    <property type="match status" value="1"/>
</dbReference>
<keyword evidence="3" id="KW-0342">GTP-binding</keyword>
<reference evidence="5 7" key="1">
    <citation type="journal article" date="2014" name="Nat. Genet.">
        <title>Genome and transcriptome of the porcine whipworm Trichuris suis.</title>
        <authorList>
            <person name="Jex A.R."/>
            <person name="Nejsum P."/>
            <person name="Schwarz E.M."/>
            <person name="Hu L."/>
            <person name="Young N.D."/>
            <person name="Hall R.S."/>
            <person name="Korhonen P.K."/>
            <person name="Liao S."/>
            <person name="Thamsborg S."/>
            <person name="Xia J."/>
            <person name="Xu P."/>
            <person name="Wang S."/>
            <person name="Scheerlinck J.P."/>
            <person name="Hofmann A."/>
            <person name="Sternberg P.W."/>
            <person name="Wang J."/>
            <person name="Gasser R.B."/>
        </authorList>
    </citation>
    <scope>NUCLEOTIDE SEQUENCE [LARGE SCALE GENOMIC DNA]</scope>
    <source>
        <strain evidence="6">DCEP-RM93F</strain>
        <strain evidence="5">DCEP-RM93M</strain>
    </source>
</reference>
<dbReference type="Proteomes" id="UP000030764">
    <property type="component" value="Unassembled WGS sequence"/>
</dbReference>
<evidence type="ECO:0000313" key="6">
    <source>
        <dbReference type="EMBL" id="KFD69201.1"/>
    </source>
</evidence>
<dbReference type="Proteomes" id="UP000030758">
    <property type="component" value="Unassembled WGS sequence"/>
</dbReference>
<keyword evidence="7" id="KW-1185">Reference proteome</keyword>
<evidence type="ECO:0008006" key="8">
    <source>
        <dbReference type="Google" id="ProtNLM"/>
    </source>
</evidence>
<dbReference type="EMBL" id="KL363187">
    <property type="protein sequence ID" value="KFD57823.1"/>
    <property type="molecule type" value="Genomic_DNA"/>
</dbReference>
<evidence type="ECO:0000256" key="1">
    <source>
        <dbReference type="ARBA" id="ARBA00004308"/>
    </source>
</evidence>
<sequence length="203" mass="23268">MDDNDSPVLTSLKILLIGDSGVGKSCLFLRFVDDVFTEDLPATIGMDYKTKCIYVEGNNVRLRIWDTAGMERFRTMTDSFYRNAQGIIFVYDITNRQSFLNIVTWLDEVNTYCNKQNAVKILVGNKIDQQEYREVKTAEGIRCAQSNSLLFIETSAKTSENVRIAFEELVLKILETPELWESDENYLKLQTLNAPPPSRCYTC</sequence>
<keyword evidence="2" id="KW-0547">Nucleotide-binding</keyword>
<dbReference type="GO" id="GO:0003924">
    <property type="term" value="F:GTPase activity"/>
    <property type="evidence" value="ECO:0007669"/>
    <property type="project" value="InterPro"/>
</dbReference>
<dbReference type="SMART" id="SM00176">
    <property type="entry name" value="RAN"/>
    <property type="match status" value="1"/>
</dbReference>
<protein>
    <recommendedName>
        <fullName evidence="8">Ras family protein</fullName>
    </recommendedName>
</protein>
<dbReference type="PROSITE" id="PS51420">
    <property type="entry name" value="RHO"/>
    <property type="match status" value="1"/>
</dbReference>
<dbReference type="SUPFAM" id="SSF52540">
    <property type="entry name" value="P-loop containing nucleoside triphosphate hydrolases"/>
    <property type="match status" value="1"/>
</dbReference>
<evidence type="ECO:0000313" key="5">
    <source>
        <dbReference type="EMBL" id="KFD57823.1"/>
    </source>
</evidence>
<dbReference type="InterPro" id="IPR001806">
    <property type="entry name" value="Small_GTPase"/>
</dbReference>
<comment type="subcellular location">
    <subcellularLocation>
        <location evidence="1">Endomembrane system</location>
    </subcellularLocation>
</comment>
<dbReference type="InterPro" id="IPR005225">
    <property type="entry name" value="Small_GTP-bd"/>
</dbReference>
<dbReference type="PROSITE" id="PS51421">
    <property type="entry name" value="RAS"/>
    <property type="match status" value="1"/>
</dbReference>
<dbReference type="InterPro" id="IPR027417">
    <property type="entry name" value="P-loop_NTPase"/>
</dbReference>
<dbReference type="FunFam" id="3.40.50.300:FF:000586">
    <property type="entry name" value="Rab family GTPase"/>
    <property type="match status" value="1"/>
</dbReference>
<dbReference type="PROSITE" id="PS51419">
    <property type="entry name" value="RAB"/>
    <property type="match status" value="1"/>
</dbReference>
<evidence type="ECO:0000256" key="4">
    <source>
        <dbReference type="ARBA" id="ARBA00023136"/>
    </source>
</evidence>
<evidence type="ECO:0000313" key="7">
    <source>
        <dbReference type="Proteomes" id="UP000030764"/>
    </source>
</evidence>
<dbReference type="SMART" id="SM00177">
    <property type="entry name" value="ARF"/>
    <property type="match status" value="1"/>
</dbReference>
<keyword evidence="4" id="KW-0472">Membrane</keyword>
<dbReference type="SMART" id="SM00174">
    <property type="entry name" value="RHO"/>
    <property type="match status" value="1"/>
</dbReference>
<evidence type="ECO:0000256" key="2">
    <source>
        <dbReference type="ARBA" id="ARBA00022741"/>
    </source>
</evidence>
<dbReference type="GO" id="GO:0012505">
    <property type="term" value="C:endomembrane system"/>
    <property type="evidence" value="ECO:0007669"/>
    <property type="project" value="UniProtKB-SubCell"/>
</dbReference>
<dbReference type="GO" id="GO:0005525">
    <property type="term" value="F:GTP binding"/>
    <property type="evidence" value="ECO:0007669"/>
    <property type="project" value="UniProtKB-KW"/>
</dbReference>
<dbReference type="PRINTS" id="PR00449">
    <property type="entry name" value="RASTRNSFRMNG"/>
</dbReference>
<organism evidence="5 7">
    <name type="scientific">Trichuris suis</name>
    <name type="common">pig whipworm</name>
    <dbReference type="NCBI Taxonomy" id="68888"/>
    <lineage>
        <taxon>Eukaryota</taxon>
        <taxon>Metazoa</taxon>
        <taxon>Ecdysozoa</taxon>
        <taxon>Nematoda</taxon>
        <taxon>Enoplea</taxon>
        <taxon>Dorylaimia</taxon>
        <taxon>Trichinellida</taxon>
        <taxon>Trichuridae</taxon>
        <taxon>Trichuris</taxon>
    </lineage>
</organism>
<dbReference type="EMBL" id="KL367497">
    <property type="protein sequence ID" value="KFD69201.1"/>
    <property type="molecule type" value="Genomic_DNA"/>
</dbReference>
<dbReference type="Pfam" id="PF00071">
    <property type="entry name" value="Ras"/>
    <property type="match status" value="1"/>
</dbReference>